<dbReference type="PANTHER" id="PTHR12147">
    <property type="entry name" value="METALLOPEPTIDASE M28 FAMILY MEMBER"/>
    <property type="match status" value="1"/>
</dbReference>
<reference evidence="8 9" key="1">
    <citation type="submission" date="2023-09" db="EMBL/GenBank/DDBJ databases">
        <title>Novel taxa isolated from Blanes Bay.</title>
        <authorList>
            <person name="Rey-Velasco X."/>
            <person name="Lucena T."/>
        </authorList>
    </citation>
    <scope>NUCLEOTIDE SEQUENCE [LARGE SCALE GENOMIC DNA]</scope>
    <source>
        <strain evidence="8 9">S356</strain>
    </source>
</reference>
<sequence length="551" mass="61256">MKNNFIVLIAFISTLAVCKGQSKHPENNITDAAISAHIKKLASDEFVGRKPGTKGEELTTKYIAKHLGKSNIDPANGSSYFQNFTIKEIEFLSSSNLQIYSDNGKRSYKYGKDFHAKTTMEVNQKVTTSKAELIFVGFGITSSGYKWDDYKNVDVKGKIVVVLKGDPGMHTKNPKLFNGERPSYYGGIKYKKKEALKRGAVGLLVIQGKDQDWTTINQQKNPLFPGNLSDLASDGLHFSGFISKTLMKQLIINSGSNFDPTEKGLKKEFTPISLKSKASITLKSTVKNKINTKNVVGILKGSKRPNEYIIYTAHWDHIGTRSGHLGKDSIFNGAIDNASGTAMQLEVAKAFSKMNKKPERSIIFLFTSAEEMGLFGAEYYANNPLYPLNKTACVINADASFAVEKMRMVINVANGFTEMDTLVSIAAKKIGRGIYKGDPNTPPPGNVFKRSDHFPFVKKGVPAVWNVGNFDPINGDKSQEAKIGEFIRKHYHKVTDEYYDGFIASNITYDAQLNFLTGLEIANSSSWPNWKENTYFSEYKAVRDKSMSSRK</sequence>
<keyword evidence="6" id="KW-0862">Zinc</keyword>
<keyword evidence="2" id="KW-0645">Protease</keyword>
<evidence type="ECO:0000259" key="7">
    <source>
        <dbReference type="Pfam" id="PF04389"/>
    </source>
</evidence>
<dbReference type="Proteomes" id="UP001257277">
    <property type="component" value="Unassembled WGS sequence"/>
</dbReference>
<evidence type="ECO:0000313" key="8">
    <source>
        <dbReference type="EMBL" id="MDT7831761.1"/>
    </source>
</evidence>
<comment type="caution">
    <text evidence="8">The sequence shown here is derived from an EMBL/GenBank/DDBJ whole genome shotgun (WGS) entry which is preliminary data.</text>
</comment>
<dbReference type="InterPro" id="IPR007484">
    <property type="entry name" value="Peptidase_M28"/>
</dbReference>
<evidence type="ECO:0000256" key="2">
    <source>
        <dbReference type="ARBA" id="ARBA00022670"/>
    </source>
</evidence>
<keyword evidence="3" id="KW-0479">Metal-binding</keyword>
<keyword evidence="9" id="KW-1185">Reference proteome</keyword>
<evidence type="ECO:0000256" key="5">
    <source>
        <dbReference type="ARBA" id="ARBA00022801"/>
    </source>
</evidence>
<dbReference type="RefSeq" id="WP_349241017.1">
    <property type="nucleotide sequence ID" value="NZ_JAVTTO010000002.1"/>
</dbReference>
<organism evidence="8 9">
    <name type="scientific">Asprobacillus argus</name>
    <dbReference type="NCBI Taxonomy" id="3076534"/>
    <lineage>
        <taxon>Bacteria</taxon>
        <taxon>Pseudomonadati</taxon>
        <taxon>Bacteroidota</taxon>
        <taxon>Flavobacteriia</taxon>
        <taxon>Flavobacteriales</taxon>
        <taxon>Flavobacteriaceae</taxon>
        <taxon>Asprobacillus</taxon>
    </lineage>
</organism>
<keyword evidence="5" id="KW-0378">Hydrolase</keyword>
<gene>
    <name evidence="8" type="ORF">RQM59_05180</name>
</gene>
<feature type="domain" description="Peptidase M28" evidence="7">
    <location>
        <begin position="294"/>
        <end position="498"/>
    </location>
</feature>
<dbReference type="SUPFAM" id="SSF53187">
    <property type="entry name" value="Zn-dependent exopeptidases"/>
    <property type="match status" value="1"/>
</dbReference>
<dbReference type="Gene3D" id="3.50.30.30">
    <property type="match status" value="1"/>
</dbReference>
<protein>
    <submittedName>
        <fullName evidence="8">M20/M25/M40 family metallo-hydrolase</fullName>
    </submittedName>
</protein>
<accession>A0ABU3LDG5</accession>
<dbReference type="Gene3D" id="3.40.630.10">
    <property type="entry name" value="Zn peptidases"/>
    <property type="match status" value="2"/>
</dbReference>
<evidence type="ECO:0000256" key="1">
    <source>
        <dbReference type="ARBA" id="ARBA00022438"/>
    </source>
</evidence>
<keyword evidence="1" id="KW-0031">Aminopeptidase</keyword>
<dbReference type="SUPFAM" id="SSF52025">
    <property type="entry name" value="PA domain"/>
    <property type="match status" value="1"/>
</dbReference>
<keyword evidence="4" id="KW-0732">Signal</keyword>
<dbReference type="PANTHER" id="PTHR12147:SF56">
    <property type="entry name" value="AMINOPEPTIDASE YDR415C-RELATED"/>
    <property type="match status" value="1"/>
</dbReference>
<dbReference type="Pfam" id="PF04389">
    <property type="entry name" value="Peptidase_M28"/>
    <property type="match status" value="1"/>
</dbReference>
<evidence type="ECO:0000313" key="9">
    <source>
        <dbReference type="Proteomes" id="UP001257277"/>
    </source>
</evidence>
<evidence type="ECO:0000256" key="3">
    <source>
        <dbReference type="ARBA" id="ARBA00022723"/>
    </source>
</evidence>
<proteinExistence type="predicted"/>
<name>A0ABU3LDG5_9FLAO</name>
<dbReference type="InterPro" id="IPR046450">
    <property type="entry name" value="PA_dom_sf"/>
</dbReference>
<dbReference type="InterPro" id="IPR045175">
    <property type="entry name" value="M28_fam"/>
</dbReference>
<evidence type="ECO:0000256" key="6">
    <source>
        <dbReference type="ARBA" id="ARBA00022833"/>
    </source>
</evidence>
<dbReference type="EMBL" id="JAVTTO010000002">
    <property type="protein sequence ID" value="MDT7831761.1"/>
    <property type="molecule type" value="Genomic_DNA"/>
</dbReference>
<evidence type="ECO:0000256" key="4">
    <source>
        <dbReference type="ARBA" id="ARBA00022729"/>
    </source>
</evidence>